<dbReference type="GO" id="GO:0005886">
    <property type="term" value="C:plasma membrane"/>
    <property type="evidence" value="ECO:0007669"/>
    <property type="project" value="UniProtKB-SubCell"/>
</dbReference>
<feature type="transmembrane region" description="Helical" evidence="7">
    <location>
        <begin position="72"/>
        <end position="100"/>
    </location>
</feature>
<dbReference type="PANTHER" id="PTHR43663">
    <property type="entry name" value="CHROMATE TRANSPORT PROTEIN-RELATED"/>
    <property type="match status" value="1"/>
</dbReference>
<dbReference type="OrthoDB" id="9788907at2"/>
<dbReference type="InterPro" id="IPR003370">
    <property type="entry name" value="Chromate_transpt"/>
</dbReference>
<feature type="transmembrane region" description="Helical" evidence="7">
    <location>
        <begin position="112"/>
        <end position="132"/>
    </location>
</feature>
<feature type="transmembrane region" description="Helical" evidence="7">
    <location>
        <begin position="7"/>
        <end position="26"/>
    </location>
</feature>
<dbReference type="AlphaFoldDB" id="A0A1T4MJI4"/>
<keyword evidence="4 7" id="KW-0812">Transmembrane</keyword>
<dbReference type="InterPro" id="IPR052518">
    <property type="entry name" value="CHR_Transporter"/>
</dbReference>
<gene>
    <name evidence="8" type="ORF">SAMN02745973_01354</name>
</gene>
<protein>
    <submittedName>
        <fullName evidence="8">Chromate transporter</fullName>
    </submittedName>
</protein>
<comment type="similarity">
    <text evidence="2">Belongs to the chromate ion transporter (CHR) (TC 2.A.51) family.</text>
</comment>
<dbReference type="PANTHER" id="PTHR43663:SF1">
    <property type="entry name" value="CHROMATE TRANSPORTER"/>
    <property type="match status" value="1"/>
</dbReference>
<evidence type="ECO:0000313" key="9">
    <source>
        <dbReference type="Proteomes" id="UP000196365"/>
    </source>
</evidence>
<evidence type="ECO:0000256" key="1">
    <source>
        <dbReference type="ARBA" id="ARBA00004651"/>
    </source>
</evidence>
<keyword evidence="5 7" id="KW-1133">Transmembrane helix</keyword>
<name>A0A1T4MJI4_9FIRM</name>
<dbReference type="Proteomes" id="UP000196365">
    <property type="component" value="Unassembled WGS sequence"/>
</dbReference>
<feature type="transmembrane region" description="Helical" evidence="7">
    <location>
        <begin position="138"/>
        <end position="171"/>
    </location>
</feature>
<sequence length="173" mass="18590">MSAWLNLFFTFLKIGAFGFGGGYAMLSLMQKEVVDVHLWLTRSEFLDIVAIAEMTPGPIAINMATFVGHELFGFFGAIIATIGVVLPSFIIVLILVHLFLKIHQSQKVQSALSGIRPVILALIASAAISLAGDAIKDVFGVFIVIISFVAVVFKKVNPIIILVLSGIAGVIIY</sequence>
<evidence type="ECO:0000256" key="2">
    <source>
        <dbReference type="ARBA" id="ARBA00005262"/>
    </source>
</evidence>
<accession>A0A1T4MJI4</accession>
<evidence type="ECO:0000256" key="3">
    <source>
        <dbReference type="ARBA" id="ARBA00022475"/>
    </source>
</evidence>
<evidence type="ECO:0000256" key="7">
    <source>
        <dbReference type="SAM" id="Phobius"/>
    </source>
</evidence>
<evidence type="ECO:0000256" key="6">
    <source>
        <dbReference type="ARBA" id="ARBA00023136"/>
    </source>
</evidence>
<keyword evidence="3" id="KW-1003">Cell membrane</keyword>
<evidence type="ECO:0000256" key="5">
    <source>
        <dbReference type="ARBA" id="ARBA00022989"/>
    </source>
</evidence>
<reference evidence="8 9" key="1">
    <citation type="submission" date="2017-02" db="EMBL/GenBank/DDBJ databases">
        <authorList>
            <person name="Peterson S.W."/>
        </authorList>
    </citation>
    <scope>NUCLEOTIDE SEQUENCE [LARGE SCALE GENOMIC DNA]</scope>
    <source>
        <strain evidence="8 9">DSM 15102</strain>
    </source>
</reference>
<dbReference type="GO" id="GO:0015109">
    <property type="term" value="F:chromate transmembrane transporter activity"/>
    <property type="evidence" value="ECO:0007669"/>
    <property type="project" value="InterPro"/>
</dbReference>
<dbReference type="EMBL" id="FUWV01000007">
    <property type="protein sequence ID" value="SJZ66995.1"/>
    <property type="molecule type" value="Genomic_DNA"/>
</dbReference>
<evidence type="ECO:0000313" key="8">
    <source>
        <dbReference type="EMBL" id="SJZ66995.1"/>
    </source>
</evidence>
<proteinExistence type="inferred from homology"/>
<dbReference type="Pfam" id="PF02417">
    <property type="entry name" value="Chromate_transp"/>
    <property type="match status" value="1"/>
</dbReference>
<keyword evidence="6 7" id="KW-0472">Membrane</keyword>
<organism evidence="8 9">
    <name type="scientific">Garciella nitratireducens DSM 15102</name>
    <dbReference type="NCBI Taxonomy" id="1121911"/>
    <lineage>
        <taxon>Bacteria</taxon>
        <taxon>Bacillati</taxon>
        <taxon>Bacillota</taxon>
        <taxon>Clostridia</taxon>
        <taxon>Eubacteriales</taxon>
        <taxon>Eubacteriaceae</taxon>
        <taxon>Garciella</taxon>
    </lineage>
</organism>
<evidence type="ECO:0000256" key="4">
    <source>
        <dbReference type="ARBA" id="ARBA00022692"/>
    </source>
</evidence>
<dbReference type="RefSeq" id="WP_087678783.1">
    <property type="nucleotide sequence ID" value="NZ_FUWV01000007.1"/>
</dbReference>
<keyword evidence="9" id="KW-1185">Reference proteome</keyword>
<comment type="subcellular location">
    <subcellularLocation>
        <location evidence="1">Cell membrane</location>
        <topology evidence="1">Multi-pass membrane protein</topology>
    </subcellularLocation>
</comment>